<organism evidence="3 4">
    <name type="scientific">Hallella colorans</name>
    <dbReference type="NCBI Taxonomy" id="1703337"/>
    <lineage>
        <taxon>Bacteria</taxon>
        <taxon>Pseudomonadati</taxon>
        <taxon>Bacteroidota</taxon>
        <taxon>Bacteroidia</taxon>
        <taxon>Bacteroidales</taxon>
        <taxon>Prevotellaceae</taxon>
        <taxon>Hallella</taxon>
    </lineage>
</organism>
<keyword evidence="1" id="KW-0732">Signal</keyword>
<dbReference type="Pfam" id="PF16585">
    <property type="entry name" value="Lipocalin_8"/>
    <property type="match status" value="1"/>
</dbReference>
<keyword evidence="4" id="KW-1185">Reference proteome</keyword>
<evidence type="ECO:0000313" key="4">
    <source>
        <dbReference type="Proteomes" id="UP000245870"/>
    </source>
</evidence>
<dbReference type="InterPro" id="IPR024311">
    <property type="entry name" value="Lipocalin-like"/>
</dbReference>
<dbReference type="Gene3D" id="2.40.128.280">
    <property type="match status" value="1"/>
</dbReference>
<protein>
    <submittedName>
        <fullName evidence="3">Lipocalin-like protein</fullName>
    </submittedName>
</protein>
<dbReference type="OrthoDB" id="1082056at2"/>
<proteinExistence type="predicted"/>
<evidence type="ECO:0000256" key="1">
    <source>
        <dbReference type="SAM" id="SignalP"/>
    </source>
</evidence>
<sequence length="145" mass="16706">MKKLFFAFALILVGLTACSEWVDTSRNGKLDGLWQMTRVDTLATGGILETTANRVYYAVQGNMLQMNATANGERYIFRFSLNDNKLKIYDARINDREAGDVSVTNVDRLRLYGMSKLEELFVVEQLTSQRMILRSETLRLTFRKY</sequence>
<comment type="caution">
    <text evidence="3">The sequence shown here is derived from an EMBL/GenBank/DDBJ whole genome shotgun (WGS) entry which is preliminary data.</text>
</comment>
<accession>A0A2U0UFQ3</accession>
<evidence type="ECO:0000259" key="2">
    <source>
        <dbReference type="Pfam" id="PF16585"/>
    </source>
</evidence>
<dbReference type="Proteomes" id="UP000245870">
    <property type="component" value="Unassembled WGS sequence"/>
</dbReference>
<dbReference type="PROSITE" id="PS51257">
    <property type="entry name" value="PROKAR_LIPOPROTEIN"/>
    <property type="match status" value="1"/>
</dbReference>
<dbReference type="EMBL" id="QENY01000006">
    <property type="protein sequence ID" value="PVX56507.1"/>
    <property type="molecule type" value="Genomic_DNA"/>
</dbReference>
<feature type="domain" description="Lipocalin-like" evidence="2">
    <location>
        <begin position="16"/>
        <end position="145"/>
    </location>
</feature>
<reference evidence="3 4" key="1">
    <citation type="submission" date="2018-05" db="EMBL/GenBank/DDBJ databases">
        <title>Genomic Encyclopedia of Type Strains, Phase IV (KMG-IV): sequencing the most valuable type-strain genomes for metagenomic binning, comparative biology and taxonomic classification.</title>
        <authorList>
            <person name="Goeker M."/>
        </authorList>
    </citation>
    <scope>NUCLEOTIDE SEQUENCE [LARGE SCALE GENOMIC DNA]</scope>
    <source>
        <strain evidence="3 4">DSM 100333</strain>
    </source>
</reference>
<feature type="chain" id="PRO_5015687625" evidence="1">
    <location>
        <begin position="20"/>
        <end position="145"/>
    </location>
</feature>
<evidence type="ECO:0000313" key="3">
    <source>
        <dbReference type="EMBL" id="PVX56507.1"/>
    </source>
</evidence>
<gene>
    <name evidence="3" type="ORF">C7379_10679</name>
</gene>
<feature type="signal peptide" evidence="1">
    <location>
        <begin position="1"/>
        <end position="19"/>
    </location>
</feature>
<dbReference type="AlphaFoldDB" id="A0A2U0UFQ3"/>
<dbReference type="RefSeq" id="WP_116616186.1">
    <property type="nucleotide sequence ID" value="NZ_QENY01000006.1"/>
</dbReference>
<name>A0A2U0UFQ3_9BACT</name>